<proteinExistence type="predicted"/>
<reference evidence="1 2" key="1">
    <citation type="journal article" date="2011" name="Front. Microbiol.">
        <title>Genomic signatures of strain selection and enhancement in Bacillus atrophaeus var. globigii, a historical biowarfare simulant.</title>
        <authorList>
            <person name="Gibbons H.S."/>
            <person name="Broomall S.M."/>
            <person name="McNew L.A."/>
            <person name="Daligault H."/>
            <person name="Chapman C."/>
            <person name="Bruce D."/>
            <person name="Karavis M."/>
            <person name="Krepps M."/>
            <person name="McGregor P.A."/>
            <person name="Hong C."/>
            <person name="Park K.H."/>
            <person name="Akmal A."/>
            <person name="Feldman A."/>
            <person name="Lin J.S."/>
            <person name="Chang W.E."/>
            <person name="Higgs B.W."/>
            <person name="Demirev P."/>
            <person name="Lindquist J."/>
            <person name="Liem A."/>
            <person name="Fochler E."/>
            <person name="Read T.D."/>
            <person name="Tapia R."/>
            <person name="Johnson S."/>
            <person name="Bishop-Lilly K.A."/>
            <person name="Detter C."/>
            <person name="Han C."/>
            <person name="Sozhamannan S."/>
            <person name="Rosenzweig C.N."/>
            <person name="Skowronski E.W."/>
        </authorList>
    </citation>
    <scope>NUCLEOTIDE SEQUENCE [LARGE SCALE GENOMIC DNA]</scope>
    <source>
        <strain evidence="1 2">AIT1</strain>
    </source>
</reference>
<dbReference type="EMBL" id="PIPQ01000001">
    <property type="protein sequence ID" value="RUO43746.1"/>
    <property type="molecule type" value="Genomic_DNA"/>
</dbReference>
<dbReference type="Proteomes" id="UP000286976">
    <property type="component" value="Unassembled WGS sequence"/>
</dbReference>
<organism evidence="1 2">
    <name type="scientific">Aliidiomarina taiwanensis</name>
    <dbReference type="NCBI Taxonomy" id="946228"/>
    <lineage>
        <taxon>Bacteria</taxon>
        <taxon>Pseudomonadati</taxon>
        <taxon>Pseudomonadota</taxon>
        <taxon>Gammaproteobacteria</taxon>
        <taxon>Alteromonadales</taxon>
        <taxon>Idiomarinaceae</taxon>
        <taxon>Aliidiomarina</taxon>
    </lineage>
</organism>
<keyword evidence="2" id="KW-1185">Reference proteome</keyword>
<evidence type="ECO:0000313" key="2">
    <source>
        <dbReference type="Proteomes" id="UP000286976"/>
    </source>
</evidence>
<protein>
    <submittedName>
        <fullName evidence="1">Uncharacterized protein</fullName>
    </submittedName>
</protein>
<name>A0A432X8U7_9GAMM</name>
<evidence type="ECO:0000313" key="1">
    <source>
        <dbReference type="EMBL" id="RUO43746.1"/>
    </source>
</evidence>
<gene>
    <name evidence="1" type="ORF">CWE15_00650</name>
</gene>
<dbReference type="AlphaFoldDB" id="A0A432X8U7"/>
<sequence>MLNRRNLSPDQQSQFANILIKANASSQSPKDFLHSLTQKEMAVLQQAHALANTIDIQNLSAEGAANLLIQPDPNLQVDYNNDGMTEIGEGRLISFPPPNAPEHVKRAWQEATEGLNELDKSRLELRMHTTVYGIQIDAIPSKTPLPASLQWSQGGLQSLVATLYAQLDFSVSMEGWSEHHKAFEQVIQRFETNLDLPEQQAISTNSNTASAEIKNHDVMQLLLDARLGIDREKLEEIEEKIQKIANNPDIPDHEKQQLIQSLQEKKEAILAQARRLIT</sequence>
<comment type="caution">
    <text evidence="1">The sequence shown here is derived from an EMBL/GenBank/DDBJ whole genome shotgun (WGS) entry which is preliminary data.</text>
</comment>
<accession>A0A432X8U7</accession>